<dbReference type="AlphaFoldDB" id="A0A8J8GMF4"/>
<dbReference type="EMBL" id="JABURA010000001">
    <property type="protein sequence ID" value="NUB92689.1"/>
    <property type="molecule type" value="Genomic_DNA"/>
</dbReference>
<protein>
    <submittedName>
        <fullName evidence="2">PQQ-like beta-propeller repeat protein</fullName>
    </submittedName>
</protein>
<dbReference type="InterPro" id="IPR002372">
    <property type="entry name" value="PQQ_rpt_dom"/>
</dbReference>
<dbReference type="Proteomes" id="UP000728647">
    <property type="component" value="Unassembled WGS sequence"/>
</dbReference>
<organism evidence="2 3">
    <name type="scientific">Haloterrigena gelatinilytica</name>
    <dbReference type="NCBI Taxonomy" id="2741724"/>
    <lineage>
        <taxon>Archaea</taxon>
        <taxon>Methanobacteriati</taxon>
        <taxon>Methanobacteriota</taxon>
        <taxon>Stenosarchaea group</taxon>
        <taxon>Halobacteria</taxon>
        <taxon>Halobacteriales</taxon>
        <taxon>Natrialbaceae</taxon>
        <taxon>Haloterrigena</taxon>
    </lineage>
</organism>
<dbReference type="InterPro" id="IPR018391">
    <property type="entry name" value="PQQ_b-propeller_rpt"/>
</dbReference>
<accession>A0A8J8GMF4</accession>
<dbReference type="RefSeq" id="WP_174702622.1">
    <property type="nucleotide sequence ID" value="NZ_JABURA010000001.1"/>
</dbReference>
<dbReference type="PANTHER" id="PTHR34512">
    <property type="entry name" value="CELL SURFACE PROTEIN"/>
    <property type="match status" value="1"/>
</dbReference>
<dbReference type="InterPro" id="IPR011047">
    <property type="entry name" value="Quinoprotein_ADH-like_sf"/>
</dbReference>
<dbReference type="Gene3D" id="2.40.10.480">
    <property type="match status" value="2"/>
</dbReference>
<dbReference type="PANTHER" id="PTHR34512:SF30">
    <property type="entry name" value="OUTER MEMBRANE PROTEIN ASSEMBLY FACTOR BAMB"/>
    <property type="match status" value="1"/>
</dbReference>
<dbReference type="OrthoDB" id="145878at2157"/>
<evidence type="ECO:0000313" key="3">
    <source>
        <dbReference type="Proteomes" id="UP000728647"/>
    </source>
</evidence>
<evidence type="ECO:0000259" key="1">
    <source>
        <dbReference type="Pfam" id="PF13360"/>
    </source>
</evidence>
<dbReference type="SUPFAM" id="SSF50998">
    <property type="entry name" value="Quinoprotein alcohol dehydrogenase-like"/>
    <property type="match status" value="1"/>
</dbReference>
<dbReference type="Pfam" id="PF13360">
    <property type="entry name" value="PQQ_2"/>
    <property type="match status" value="2"/>
</dbReference>
<evidence type="ECO:0000313" key="2">
    <source>
        <dbReference type="EMBL" id="NUB92689.1"/>
    </source>
</evidence>
<name>A0A8J8GMF4_9EURY</name>
<dbReference type="SMART" id="SM00564">
    <property type="entry name" value="PQQ"/>
    <property type="match status" value="5"/>
</dbReference>
<dbReference type="Gene3D" id="2.130.10.10">
    <property type="entry name" value="YVTN repeat-like/Quinoprotein amine dehydrogenase"/>
    <property type="match status" value="1"/>
</dbReference>
<sequence>MDSTKRSADHGRARTHVPSRRQLLRLGSAAAVTGLAGCSETVDTLGTIVDPSDDDSGCGTAKPAASVSEYATHPETDVSLFRRGLRRLGYFPDEVVPSSVSVNWTFPLNYVGHTAAKSSPVPTPDAETIIFAGDTGWVYAYAPTGELQWSTRTGATEKGFHGSAAVIDDTAYIGGYDGDLYALDVKTGDLVWRTRSRDLEGTLAIGSSPAYYDGRLYIIAEYGAPSSGALWEIDPETGEPTWSDDRIWGQPHPSPTIDLETGRILAGSNDGVVYCWEFPSLEFAWSFQTDADGEEQAGGAFRKGAQIKGTVAAHDGYGYVGSWDETFYCLDLEDGSEVWSFDTDRSIMSNPAVDIEEDVVYMGNDDGYVYAIDAKSGEELWSTDVGGRVIGALTVTAGTVLAGSYDSHLYALDKETGNRCWRVANRGRVTSAPVPIDGRIYYAERALFSNYYDDERETILEEPGHGYCLVGDE</sequence>
<gene>
    <name evidence="2" type="ORF">HT576_16905</name>
</gene>
<feature type="domain" description="Pyrrolo-quinoline quinone repeat" evidence="1">
    <location>
        <begin position="135"/>
        <end position="248"/>
    </location>
</feature>
<dbReference type="InterPro" id="IPR015943">
    <property type="entry name" value="WD40/YVTN_repeat-like_dom_sf"/>
</dbReference>
<proteinExistence type="predicted"/>
<comment type="caution">
    <text evidence="2">The sequence shown here is derived from an EMBL/GenBank/DDBJ whole genome shotgun (WGS) entry which is preliminary data.</text>
</comment>
<reference evidence="2" key="1">
    <citation type="submission" date="2020-06" db="EMBL/GenBank/DDBJ databases">
        <title>Haloterrigena sp. nov., an extremely halophilic archaeon isolated from a saline sediment.</title>
        <authorList>
            <person name="Liu B.-B."/>
        </authorList>
    </citation>
    <scope>NUCLEOTIDE SEQUENCE</scope>
    <source>
        <strain evidence="2">SYSU A121-1</strain>
    </source>
</reference>
<feature type="domain" description="Pyrrolo-quinoline quinone repeat" evidence="1">
    <location>
        <begin position="327"/>
        <end position="427"/>
    </location>
</feature>